<name>A0A9E8Z8R4_9CYAN</name>
<protein>
    <submittedName>
        <fullName evidence="3">Glycosyltransferase</fullName>
    </submittedName>
</protein>
<evidence type="ECO:0000313" key="4">
    <source>
        <dbReference type="Proteomes" id="UP001163152"/>
    </source>
</evidence>
<dbReference type="Proteomes" id="UP001163152">
    <property type="component" value="Chromosome"/>
</dbReference>
<dbReference type="PANTHER" id="PTHR12526:SF630">
    <property type="entry name" value="GLYCOSYLTRANSFERASE"/>
    <property type="match status" value="1"/>
</dbReference>
<dbReference type="GO" id="GO:0016757">
    <property type="term" value="F:glycosyltransferase activity"/>
    <property type="evidence" value="ECO:0007669"/>
    <property type="project" value="InterPro"/>
</dbReference>
<dbReference type="Pfam" id="PF13439">
    <property type="entry name" value="Glyco_transf_4"/>
    <property type="match status" value="1"/>
</dbReference>
<keyword evidence="4" id="KW-1185">Reference proteome</keyword>
<dbReference type="CDD" id="cd03811">
    <property type="entry name" value="GT4_GT28_WabH-like"/>
    <property type="match status" value="1"/>
</dbReference>
<sequence>MNRLHIAIFQPPMHGNGLDRVVLNLAKAFVEFGFCVDLVTPEISKYQKQATQGYPSQIRNIRLLDVSITKPIFLEKVIKLSQYLKEVRPDILLANNDYVGVANLAKSISNSPTKLVHGVHINVSQYFSKLSGIRATIRPFLLKHSYCKADGIIAVSQGVAKDLAQLINIPTEKIQVIYNPVVTPDLLLKANESLEHLWFAPSEPPVILGAGRLFHQKDFVTLIKAFAKVRQKQNCRLIIIGEWSPYKFELDTLINELNLGDDVDFPGYVHNPYAYMAHASLFVMSSKYEGFGNVLVEAMAVGTPVVSTDCESGPAEILDQGRYGKLVPVGDSDALASAILKTIEHSIDAKILQERAQKFSQEKIARQYLDYFEILSK</sequence>
<dbReference type="KEGG" id="tsin:OXH18_14470"/>
<evidence type="ECO:0000259" key="2">
    <source>
        <dbReference type="Pfam" id="PF13439"/>
    </source>
</evidence>
<feature type="domain" description="Glycosyltransferase subfamily 4-like N-terminal" evidence="2">
    <location>
        <begin position="16"/>
        <end position="181"/>
    </location>
</feature>
<organism evidence="3 4">
    <name type="scientific">Thermocoleostomius sinensis A174</name>
    <dbReference type="NCBI Taxonomy" id="2016057"/>
    <lineage>
        <taxon>Bacteria</taxon>
        <taxon>Bacillati</taxon>
        <taxon>Cyanobacteriota</taxon>
        <taxon>Cyanophyceae</taxon>
        <taxon>Oculatellales</taxon>
        <taxon>Oculatellaceae</taxon>
        <taxon>Thermocoleostomius</taxon>
    </lineage>
</organism>
<dbReference type="RefSeq" id="WP_268607802.1">
    <property type="nucleotide sequence ID" value="NZ_CP113797.1"/>
</dbReference>
<dbReference type="InterPro" id="IPR028098">
    <property type="entry name" value="Glyco_trans_4-like_N"/>
</dbReference>
<evidence type="ECO:0000259" key="1">
    <source>
        <dbReference type="Pfam" id="PF00534"/>
    </source>
</evidence>
<reference evidence="3" key="1">
    <citation type="submission" date="2022-12" db="EMBL/GenBank/DDBJ databases">
        <title>Polyphasic identification of a Novel Hot-Spring Cyanobacterium Ocullathermofonsia sinensis gen nov. sp. nov. and Genomic Insights on its Adaptations to the Thermal Habitat.</title>
        <authorList>
            <person name="Daroch M."/>
            <person name="Tang J."/>
            <person name="Jiang Y."/>
        </authorList>
    </citation>
    <scope>NUCLEOTIDE SEQUENCE</scope>
    <source>
        <strain evidence="3">PKUAC-SCTA174</strain>
    </source>
</reference>
<gene>
    <name evidence="3" type="ORF">OXH18_14470</name>
</gene>
<dbReference type="AlphaFoldDB" id="A0A9E8Z8R4"/>
<accession>A0A9E8Z8R4</accession>
<dbReference type="PANTHER" id="PTHR12526">
    <property type="entry name" value="GLYCOSYLTRANSFERASE"/>
    <property type="match status" value="1"/>
</dbReference>
<dbReference type="InterPro" id="IPR001296">
    <property type="entry name" value="Glyco_trans_1"/>
</dbReference>
<dbReference type="SUPFAM" id="SSF53756">
    <property type="entry name" value="UDP-Glycosyltransferase/glycogen phosphorylase"/>
    <property type="match status" value="1"/>
</dbReference>
<proteinExistence type="predicted"/>
<dbReference type="Gene3D" id="3.40.50.2000">
    <property type="entry name" value="Glycogen Phosphorylase B"/>
    <property type="match status" value="2"/>
</dbReference>
<dbReference type="Pfam" id="PF00534">
    <property type="entry name" value="Glycos_transf_1"/>
    <property type="match status" value="1"/>
</dbReference>
<dbReference type="EMBL" id="CP113797">
    <property type="protein sequence ID" value="WAL58387.1"/>
    <property type="molecule type" value="Genomic_DNA"/>
</dbReference>
<evidence type="ECO:0000313" key="3">
    <source>
        <dbReference type="EMBL" id="WAL58387.1"/>
    </source>
</evidence>
<feature type="domain" description="Glycosyl transferase family 1" evidence="1">
    <location>
        <begin position="200"/>
        <end position="358"/>
    </location>
</feature>